<evidence type="ECO:0000259" key="7">
    <source>
        <dbReference type="SMART" id="SM00363"/>
    </source>
</evidence>
<gene>
    <name evidence="8" type="ORF">ISQ19_01300</name>
</gene>
<dbReference type="Gene3D" id="3.30.2350.10">
    <property type="entry name" value="Pseudouridine synthase"/>
    <property type="match status" value="1"/>
</dbReference>
<comment type="function">
    <text evidence="6">Responsible for synthesis of pseudouridine from uracil.</text>
</comment>
<evidence type="ECO:0000256" key="2">
    <source>
        <dbReference type="ARBA" id="ARBA00023235"/>
    </source>
</evidence>
<dbReference type="Pfam" id="PF01479">
    <property type="entry name" value="S4"/>
    <property type="match status" value="1"/>
</dbReference>
<dbReference type="Gene3D" id="3.10.290.10">
    <property type="entry name" value="RNA-binding S4 domain"/>
    <property type="match status" value="1"/>
</dbReference>
<dbReference type="GO" id="GO:0000455">
    <property type="term" value="P:enzyme-directed rRNA pseudouridine synthesis"/>
    <property type="evidence" value="ECO:0007669"/>
    <property type="project" value="UniProtKB-ARBA"/>
</dbReference>
<dbReference type="GO" id="GO:0160140">
    <property type="term" value="F:23S rRNA pseudouridine(1911/1915/1917) synthase activity"/>
    <property type="evidence" value="ECO:0007669"/>
    <property type="project" value="UniProtKB-EC"/>
</dbReference>
<dbReference type="EC" id="5.4.99.-" evidence="6"/>
<dbReference type="PANTHER" id="PTHR21600">
    <property type="entry name" value="MITOCHONDRIAL RNA PSEUDOURIDINE SYNTHASE"/>
    <property type="match status" value="1"/>
</dbReference>
<comment type="catalytic activity">
    <reaction evidence="6">
        <text>a uridine in RNA = a pseudouridine in RNA</text>
        <dbReference type="Rhea" id="RHEA:48348"/>
        <dbReference type="Rhea" id="RHEA-COMP:12068"/>
        <dbReference type="Rhea" id="RHEA-COMP:12069"/>
        <dbReference type="ChEBI" id="CHEBI:65314"/>
        <dbReference type="ChEBI" id="CHEBI:65315"/>
    </reaction>
</comment>
<dbReference type="SUPFAM" id="SSF55120">
    <property type="entry name" value="Pseudouridine synthase"/>
    <property type="match status" value="1"/>
</dbReference>
<dbReference type="InterPro" id="IPR006145">
    <property type="entry name" value="PsdUridine_synth_RsuA/RluA"/>
</dbReference>
<evidence type="ECO:0000256" key="3">
    <source>
        <dbReference type="ARBA" id="ARBA00036882"/>
    </source>
</evidence>
<keyword evidence="2 6" id="KW-0413">Isomerase</keyword>
<evidence type="ECO:0000313" key="8">
    <source>
        <dbReference type="EMBL" id="MBL6761315.1"/>
    </source>
</evidence>
<dbReference type="InterPro" id="IPR002942">
    <property type="entry name" value="S4_RNA-bd"/>
</dbReference>
<comment type="similarity">
    <text evidence="1 6">Belongs to the pseudouridine synthase RluA family.</text>
</comment>
<dbReference type="PANTHER" id="PTHR21600:SF44">
    <property type="entry name" value="RIBOSOMAL LARGE SUBUNIT PSEUDOURIDINE SYNTHASE D"/>
    <property type="match status" value="1"/>
</dbReference>
<dbReference type="InterPro" id="IPR006224">
    <property type="entry name" value="PsdUridine_synth_RluA-like_CS"/>
</dbReference>
<dbReference type="EMBL" id="JADHOK010000008">
    <property type="protein sequence ID" value="MBL6761315.1"/>
    <property type="molecule type" value="Genomic_DNA"/>
</dbReference>
<dbReference type="PROSITE" id="PS50889">
    <property type="entry name" value="S4"/>
    <property type="match status" value="1"/>
</dbReference>
<feature type="domain" description="RNA-binding S4" evidence="7">
    <location>
        <begin position="16"/>
        <end position="77"/>
    </location>
</feature>
<keyword evidence="5" id="KW-0694">RNA-binding</keyword>
<reference evidence="8" key="1">
    <citation type="submission" date="2020-10" db="EMBL/GenBank/DDBJ databases">
        <title>Microbiome of the Black Sea water column analyzed by genome centric metagenomics.</title>
        <authorList>
            <person name="Cabello-Yeves P.J."/>
            <person name="Callieri C."/>
            <person name="Picazo A."/>
            <person name="Mehrshad M."/>
            <person name="Haro-Moreno J.M."/>
            <person name="Roda-Garcia J."/>
            <person name="Dzembekova N."/>
            <person name="Slabakova V."/>
            <person name="Slabakova N."/>
            <person name="Moncheva S."/>
            <person name="Rodriguez-Valera F."/>
        </authorList>
    </citation>
    <scope>NUCLEOTIDE SEQUENCE</scope>
    <source>
        <strain evidence="8">BS307-5m-G5</strain>
    </source>
</reference>
<feature type="active site" evidence="4">
    <location>
        <position position="144"/>
    </location>
</feature>
<name>A0A937HC29_9PROT</name>
<dbReference type="NCBIfam" id="TIGR00005">
    <property type="entry name" value="rluA_subfam"/>
    <property type="match status" value="1"/>
</dbReference>
<dbReference type="InterPro" id="IPR050188">
    <property type="entry name" value="RluA_PseudoU_synthase"/>
</dbReference>
<dbReference type="Pfam" id="PF00849">
    <property type="entry name" value="PseudoU_synth_2"/>
    <property type="match status" value="1"/>
</dbReference>
<dbReference type="SMART" id="SM00363">
    <property type="entry name" value="S4"/>
    <property type="match status" value="1"/>
</dbReference>
<dbReference type="AlphaFoldDB" id="A0A937HC29"/>
<dbReference type="CDD" id="cd02869">
    <property type="entry name" value="PseudoU_synth_RluA_like"/>
    <property type="match status" value="1"/>
</dbReference>
<dbReference type="InterPro" id="IPR036986">
    <property type="entry name" value="S4_RNA-bd_sf"/>
</dbReference>
<evidence type="ECO:0000313" key="9">
    <source>
        <dbReference type="Proteomes" id="UP000785783"/>
    </source>
</evidence>
<comment type="caution">
    <text evidence="8">The sequence shown here is derived from an EMBL/GenBank/DDBJ whole genome shotgun (WGS) entry which is preliminary data.</text>
</comment>
<sequence>MAGVRQIKVKAEDDGLRLDRWFRKHFPALTQGRLEKLLRRGLVRLDGKRVKAAERVAKGHTVRVPPEVPPQGAAKSERPVSVSDAVVERLRDAILHKDKDVIVLNKPSGLAVQGGSKTTTHIDAALPALQFDAAEPPRLVHRLDRDTSGVLLLARHRKAAQFLTRQFADRETEKIYWALVYGVPRPPRGHIMVPLAKRAAADGGERVRPVEKGDPDAMKAQTDYMEIARVGQRFSWLAFRPITGRTHQIRAHAAAIGHPLVGDGKYRVDTENEEYGGILPKKLHLHARLIKMRHPSGGELSCRAPLADHMAETWEMLNFDMEDGDIGFDEA</sequence>
<evidence type="ECO:0000256" key="1">
    <source>
        <dbReference type="ARBA" id="ARBA00010876"/>
    </source>
</evidence>
<proteinExistence type="inferred from homology"/>
<accession>A0A937HC29</accession>
<evidence type="ECO:0000256" key="5">
    <source>
        <dbReference type="PROSITE-ProRule" id="PRU00182"/>
    </source>
</evidence>
<dbReference type="InterPro" id="IPR006225">
    <property type="entry name" value="PsdUridine_synth_RluC/D"/>
</dbReference>
<dbReference type="CDD" id="cd00165">
    <property type="entry name" value="S4"/>
    <property type="match status" value="1"/>
</dbReference>
<dbReference type="InterPro" id="IPR020103">
    <property type="entry name" value="PsdUridine_synth_cat_dom_sf"/>
</dbReference>
<organism evidence="8 9">
    <name type="scientific">PS1 clade bacterium</name>
    <dbReference type="NCBI Taxonomy" id="2175152"/>
    <lineage>
        <taxon>Bacteria</taxon>
        <taxon>Pseudomonadati</taxon>
        <taxon>Pseudomonadota</taxon>
        <taxon>Alphaproteobacteria</taxon>
        <taxon>PS1 clade</taxon>
    </lineage>
</organism>
<dbReference type="GO" id="GO:0003723">
    <property type="term" value="F:RNA binding"/>
    <property type="evidence" value="ECO:0007669"/>
    <property type="project" value="UniProtKB-KW"/>
</dbReference>
<protein>
    <recommendedName>
        <fullName evidence="6">Pseudouridine synthase</fullName>
        <ecNumber evidence="6">5.4.99.-</ecNumber>
    </recommendedName>
</protein>
<dbReference type="PROSITE" id="PS01129">
    <property type="entry name" value="PSI_RLU"/>
    <property type="match status" value="1"/>
</dbReference>
<evidence type="ECO:0000256" key="4">
    <source>
        <dbReference type="PIRSR" id="PIRSR606225-1"/>
    </source>
</evidence>
<dbReference type="Proteomes" id="UP000785783">
    <property type="component" value="Unassembled WGS sequence"/>
</dbReference>
<evidence type="ECO:0000256" key="6">
    <source>
        <dbReference type="RuleBase" id="RU362028"/>
    </source>
</evidence>
<comment type="catalytic activity">
    <reaction evidence="3">
        <text>uridine(1911/1915/1917) in 23S rRNA = pseudouridine(1911/1915/1917) in 23S rRNA</text>
        <dbReference type="Rhea" id="RHEA:42524"/>
        <dbReference type="Rhea" id="RHEA-COMP:10097"/>
        <dbReference type="Rhea" id="RHEA-COMP:10098"/>
        <dbReference type="ChEBI" id="CHEBI:65314"/>
        <dbReference type="ChEBI" id="CHEBI:65315"/>
        <dbReference type="EC" id="5.4.99.23"/>
    </reaction>
</comment>
<dbReference type="SUPFAM" id="SSF55174">
    <property type="entry name" value="Alpha-L RNA-binding motif"/>
    <property type="match status" value="1"/>
</dbReference>